<keyword evidence="2" id="KW-1185">Reference proteome</keyword>
<evidence type="ECO:0000313" key="1">
    <source>
        <dbReference type="EMBL" id="PWN41245.1"/>
    </source>
</evidence>
<dbReference type="EMBL" id="KZ819396">
    <property type="protein sequence ID" value="PWN41245.1"/>
    <property type="molecule type" value="Genomic_DNA"/>
</dbReference>
<reference evidence="1 2" key="1">
    <citation type="journal article" date="2018" name="Mol. Biol. Evol.">
        <title>Broad Genomic Sampling Reveals a Smut Pathogenic Ancestry of the Fungal Clade Ustilaginomycotina.</title>
        <authorList>
            <person name="Kijpornyongpan T."/>
            <person name="Mondo S.J."/>
            <person name="Barry K."/>
            <person name="Sandor L."/>
            <person name="Lee J."/>
            <person name="Lipzen A."/>
            <person name="Pangilinan J."/>
            <person name="LaButti K."/>
            <person name="Hainaut M."/>
            <person name="Henrissat B."/>
            <person name="Grigoriev I.V."/>
            <person name="Spatafora J.W."/>
            <person name="Aime M.C."/>
        </authorList>
    </citation>
    <scope>NUCLEOTIDE SEQUENCE [LARGE SCALE GENOMIC DNA]</scope>
    <source>
        <strain evidence="1 2">MCA 4658</strain>
    </source>
</reference>
<dbReference type="InParanoid" id="A0A316W0P5"/>
<dbReference type="Proteomes" id="UP000245783">
    <property type="component" value="Unassembled WGS sequence"/>
</dbReference>
<name>A0A316W0P5_9BASI</name>
<organism evidence="1 2">
    <name type="scientific">Ceraceosorus guamensis</name>
    <dbReference type="NCBI Taxonomy" id="1522189"/>
    <lineage>
        <taxon>Eukaryota</taxon>
        <taxon>Fungi</taxon>
        <taxon>Dikarya</taxon>
        <taxon>Basidiomycota</taxon>
        <taxon>Ustilaginomycotina</taxon>
        <taxon>Exobasidiomycetes</taxon>
        <taxon>Ceraceosorales</taxon>
        <taxon>Ceraceosoraceae</taxon>
        <taxon>Ceraceosorus</taxon>
    </lineage>
</organism>
<evidence type="ECO:0000313" key="2">
    <source>
        <dbReference type="Proteomes" id="UP000245783"/>
    </source>
</evidence>
<accession>A0A316W0P5</accession>
<sequence>MSWSRHDLRAVHRAYIASGQELGWGENNGHDLAGLMGDDACLNTFCEAAHVPPPSHQSLLATALSKHSPRPSCFECRSAFSFWGTPLLFQGGALQTTAFAVQTRKRPHVALAGSRLAIQPESTLGAARPTAPVHARGVR</sequence>
<proteinExistence type="predicted"/>
<protein>
    <submittedName>
        <fullName evidence="1">Uncharacterized protein</fullName>
    </submittedName>
</protein>
<dbReference type="RefSeq" id="XP_025368405.1">
    <property type="nucleotide sequence ID" value="XM_025510712.1"/>
</dbReference>
<dbReference type="AlphaFoldDB" id="A0A316W0P5"/>
<gene>
    <name evidence="1" type="ORF">IE81DRAFT_181814</name>
</gene>
<dbReference type="GeneID" id="37032582"/>